<evidence type="ECO:0000256" key="1">
    <source>
        <dbReference type="ARBA" id="ARBA00004162"/>
    </source>
</evidence>
<comment type="similarity">
    <text evidence="2 7">Belongs to the ExbD/TolR family.</text>
</comment>
<keyword evidence="5 9" id="KW-1133">Transmembrane helix</keyword>
<keyword evidence="7" id="KW-0813">Transport</keyword>
<dbReference type="PANTHER" id="PTHR30558:SF7">
    <property type="entry name" value="TOL-PAL SYSTEM PROTEIN TOLR"/>
    <property type="match status" value="1"/>
</dbReference>
<proteinExistence type="inferred from homology"/>
<evidence type="ECO:0000313" key="11">
    <source>
        <dbReference type="Proteomes" id="UP001055429"/>
    </source>
</evidence>
<protein>
    <submittedName>
        <fullName evidence="10">ExbD/TolR family protein</fullName>
    </submittedName>
</protein>
<keyword evidence="11" id="KW-1185">Reference proteome</keyword>
<name>A0ABY4SMY6_9CAUL</name>
<keyword evidence="6 9" id="KW-0472">Membrane</keyword>
<evidence type="ECO:0000256" key="7">
    <source>
        <dbReference type="RuleBase" id="RU003879"/>
    </source>
</evidence>
<dbReference type="PANTHER" id="PTHR30558">
    <property type="entry name" value="EXBD MEMBRANE COMPONENT OF PMF-DRIVEN MACROMOLECULE IMPORT SYSTEM"/>
    <property type="match status" value="1"/>
</dbReference>
<accession>A0ABY4SMY6</accession>
<reference evidence="10" key="1">
    <citation type="submission" date="2022-05" db="EMBL/GenBank/DDBJ databases">
        <title>Brevundimonas albigilva TT17 genome sequence.</title>
        <authorList>
            <person name="Lee K."/>
            <person name="Son H."/>
        </authorList>
    </citation>
    <scope>NUCLEOTIDE SEQUENCE</scope>
    <source>
        <strain evidence="10">TT17</strain>
    </source>
</reference>
<evidence type="ECO:0000256" key="5">
    <source>
        <dbReference type="ARBA" id="ARBA00022989"/>
    </source>
</evidence>
<evidence type="ECO:0000256" key="3">
    <source>
        <dbReference type="ARBA" id="ARBA00022475"/>
    </source>
</evidence>
<dbReference type="Proteomes" id="UP001055429">
    <property type="component" value="Chromosome"/>
</dbReference>
<gene>
    <name evidence="10" type="ORF">M8231_14235</name>
</gene>
<evidence type="ECO:0000256" key="8">
    <source>
        <dbReference type="SAM" id="MobiDB-lite"/>
    </source>
</evidence>
<keyword evidence="4 7" id="KW-0812">Transmembrane</keyword>
<evidence type="ECO:0000256" key="4">
    <source>
        <dbReference type="ARBA" id="ARBA00022692"/>
    </source>
</evidence>
<keyword evidence="7" id="KW-0653">Protein transport</keyword>
<evidence type="ECO:0000256" key="6">
    <source>
        <dbReference type="ARBA" id="ARBA00023136"/>
    </source>
</evidence>
<dbReference type="Pfam" id="PF02472">
    <property type="entry name" value="ExbD"/>
    <property type="match status" value="1"/>
</dbReference>
<feature type="transmembrane region" description="Helical" evidence="9">
    <location>
        <begin position="26"/>
        <end position="49"/>
    </location>
</feature>
<sequence length="161" mass="16597">MALGGGGAARPGRRGRRGRKGPLTEINVTPLVDVMLVLLIIFMISAPLLTVGVPLELPQTDASAVETDNEPLTVSVDQQGAIFIGEGETSFDDLAARLLTEAGGSEQATQRPVFVRADGRAPYQAVARVMARLSASGFTKLNLITDTAPTTTPGSAPAAGG</sequence>
<dbReference type="EMBL" id="CP097649">
    <property type="protein sequence ID" value="URI14947.1"/>
    <property type="molecule type" value="Genomic_DNA"/>
</dbReference>
<feature type="compositionally biased region" description="Basic residues" evidence="8">
    <location>
        <begin position="11"/>
        <end position="20"/>
    </location>
</feature>
<feature type="region of interest" description="Disordered" evidence="8">
    <location>
        <begin position="1"/>
        <end position="22"/>
    </location>
</feature>
<evidence type="ECO:0000256" key="9">
    <source>
        <dbReference type="SAM" id="Phobius"/>
    </source>
</evidence>
<keyword evidence="3" id="KW-1003">Cell membrane</keyword>
<dbReference type="Gene3D" id="3.30.420.270">
    <property type="match status" value="1"/>
</dbReference>
<evidence type="ECO:0000256" key="2">
    <source>
        <dbReference type="ARBA" id="ARBA00005811"/>
    </source>
</evidence>
<dbReference type="InterPro" id="IPR003400">
    <property type="entry name" value="ExbD"/>
</dbReference>
<dbReference type="RefSeq" id="WP_249749422.1">
    <property type="nucleotide sequence ID" value="NZ_CP097298.1"/>
</dbReference>
<organism evidence="10 11">
    <name type="scientific">Brevundimonas albigilva</name>
    <dbReference type="NCBI Taxonomy" id="1312364"/>
    <lineage>
        <taxon>Bacteria</taxon>
        <taxon>Pseudomonadati</taxon>
        <taxon>Pseudomonadota</taxon>
        <taxon>Alphaproteobacteria</taxon>
        <taxon>Caulobacterales</taxon>
        <taxon>Caulobacteraceae</taxon>
        <taxon>Brevundimonas</taxon>
    </lineage>
</organism>
<comment type="subcellular location">
    <subcellularLocation>
        <location evidence="1">Cell membrane</location>
        <topology evidence="1">Single-pass membrane protein</topology>
    </subcellularLocation>
    <subcellularLocation>
        <location evidence="7">Cell membrane</location>
        <topology evidence="7">Single-pass type II membrane protein</topology>
    </subcellularLocation>
</comment>
<evidence type="ECO:0000313" key="10">
    <source>
        <dbReference type="EMBL" id="URI14947.1"/>
    </source>
</evidence>